<organism evidence="1 2">
    <name type="scientific">Rhododendron molle</name>
    <name type="common">Chinese azalea</name>
    <name type="synonym">Azalea mollis</name>
    <dbReference type="NCBI Taxonomy" id="49168"/>
    <lineage>
        <taxon>Eukaryota</taxon>
        <taxon>Viridiplantae</taxon>
        <taxon>Streptophyta</taxon>
        <taxon>Embryophyta</taxon>
        <taxon>Tracheophyta</taxon>
        <taxon>Spermatophyta</taxon>
        <taxon>Magnoliopsida</taxon>
        <taxon>eudicotyledons</taxon>
        <taxon>Gunneridae</taxon>
        <taxon>Pentapetalae</taxon>
        <taxon>asterids</taxon>
        <taxon>Ericales</taxon>
        <taxon>Ericaceae</taxon>
        <taxon>Ericoideae</taxon>
        <taxon>Rhodoreae</taxon>
        <taxon>Rhododendron</taxon>
    </lineage>
</organism>
<dbReference type="Proteomes" id="UP001062846">
    <property type="component" value="Chromosome 3"/>
</dbReference>
<gene>
    <name evidence="1" type="ORF">RHMOL_Rhmol03G0022100</name>
</gene>
<comment type="caution">
    <text evidence="1">The sequence shown here is derived from an EMBL/GenBank/DDBJ whole genome shotgun (WGS) entry which is preliminary data.</text>
</comment>
<evidence type="ECO:0000313" key="2">
    <source>
        <dbReference type="Proteomes" id="UP001062846"/>
    </source>
</evidence>
<name>A0ACC0P9S5_RHOML</name>
<protein>
    <submittedName>
        <fullName evidence="1">Uncharacterized protein</fullName>
    </submittedName>
</protein>
<reference evidence="1" key="1">
    <citation type="submission" date="2022-02" db="EMBL/GenBank/DDBJ databases">
        <title>Plant Genome Project.</title>
        <authorList>
            <person name="Zhang R.-G."/>
        </authorList>
    </citation>
    <scope>NUCLEOTIDE SEQUENCE</scope>
    <source>
        <strain evidence="1">AT1</strain>
    </source>
</reference>
<evidence type="ECO:0000313" key="1">
    <source>
        <dbReference type="EMBL" id="KAI8562270.1"/>
    </source>
</evidence>
<proteinExistence type="predicted"/>
<accession>A0ACC0P9S5</accession>
<dbReference type="EMBL" id="CM046390">
    <property type="protein sequence ID" value="KAI8562270.1"/>
    <property type="molecule type" value="Genomic_DNA"/>
</dbReference>
<sequence>MASTSSKAPPSSPPETPTIDNSTKTKSKFSIRSYLVANFKAKFCVSKPKPVENSHHGAASSSETTKRNDYHGEEDLPPSSDMIPNDLLLVDSALKDYTDHMNVQINLAREKFKELQLNSGSSERDFEELQKAIAKLKLQIPTQVNILSTTNKHNHHGGVALSPSSKMIRNDLLLVDSAFTEVKEYMDHTSEKINQAHEKFKELQILRMERDFDVPPVRERDFDKLRKAVKKLKVQIPSHIKIRPTDSNPHPYKWPNINGAEDRMMHFFHEEPTVVHTGGFDRLLDAFYDLSDPLRWCLLCFFRFPPEATIKRTTMIYLWIGQGFTSWHLPRVEEDEGIRIFDKLIAKGFIEPVNQNCSLVPDSCRMSPSVRSSLYNEAEDKRFTSNDTLDLDFGSLCCYPYDYGKSCLINVGEAIVICGPEIFENMKFIRSLYLGRWQSSAMHHIELADPKILHGLKNLFWLEFLSLRGISMITELPTAILELKLLKILDLRACHNLEVIPENIGLLKRLTHLDMSECYFLEHMPKSLAQLSRLEVLKGFFIGDFNNKQPCTLSDLSTLPKLRKLNIYISVKDFHRLWDLDDLKFFEVLQKLTISWGGCSLQGESRKQSQEKASMAQLSQSPLTLPPKLQKLDLQCFPSEGLSDWLRPAGIKGLKKLYIRGGQLYDLGQSRKHQGEHWNVEILRLKYMSKLEIDWSELRILFPKLIYLHQVECPKLTNFPCDKSGVWMDKNAIYIQEQLQKYSRTRAIGSSSMVESGPTLEEDYCNICPVHEK</sequence>
<keyword evidence="2" id="KW-1185">Reference proteome</keyword>